<accession>A0A2A5JPE2</accession>
<evidence type="ECO:0000259" key="1">
    <source>
        <dbReference type="Pfam" id="PF17775"/>
    </source>
</evidence>
<dbReference type="Pfam" id="PF02810">
    <property type="entry name" value="SEC-C"/>
    <property type="match status" value="1"/>
</dbReference>
<dbReference type="InterPro" id="IPR032710">
    <property type="entry name" value="NTF2-like_dom_sf"/>
</dbReference>
<evidence type="ECO:0000313" key="3">
    <source>
        <dbReference type="Proteomes" id="UP000228621"/>
    </source>
</evidence>
<dbReference type="OrthoDB" id="21421at2"/>
<dbReference type="SUPFAM" id="SSF54427">
    <property type="entry name" value="NTF2-like"/>
    <property type="match status" value="1"/>
</dbReference>
<feature type="domain" description="YchJ-like middle NTF2-like" evidence="1">
    <location>
        <begin position="1"/>
        <end position="92"/>
    </location>
</feature>
<dbReference type="InterPro" id="IPR048469">
    <property type="entry name" value="YchJ-like_M"/>
</dbReference>
<dbReference type="PANTHER" id="PTHR33747:SF1">
    <property type="entry name" value="ADENYLATE CYCLASE-ASSOCIATED CAP C-TERMINAL DOMAIN-CONTAINING PROTEIN"/>
    <property type="match status" value="1"/>
</dbReference>
<dbReference type="Gene3D" id="3.10.450.50">
    <property type="match status" value="1"/>
</dbReference>
<proteinExistence type="predicted"/>
<dbReference type="InterPro" id="IPR004027">
    <property type="entry name" value="SEC_C_motif"/>
</dbReference>
<dbReference type="SUPFAM" id="SSF103642">
    <property type="entry name" value="Sec-C motif"/>
    <property type="match status" value="1"/>
</dbReference>
<protein>
    <submittedName>
        <fullName evidence="2">Preprotein translocase subunit SecA</fullName>
    </submittedName>
</protein>
<dbReference type="PANTHER" id="PTHR33747">
    <property type="entry name" value="UPF0225 PROTEIN SCO1677"/>
    <property type="match status" value="1"/>
</dbReference>
<reference evidence="3" key="1">
    <citation type="journal article" date="2019" name="Genome Announc.">
        <title>Draft Genome Sequence of Pseudoalteromonas piscicida Strain 36Y ROTHPW, an Hypersaline Seawater Isolate from the South Coast of Sonora, Mexico.</title>
        <authorList>
            <person name="Sanchez-Diaz R."/>
            <person name="Molina-Garza Z.J."/>
            <person name="Cruz-Suarez L.E."/>
            <person name="Selvin J."/>
            <person name="Kiran G.S."/>
            <person name="Ibarra-Gamez J.C."/>
            <person name="Gomez-Gil B."/>
            <person name="Galaviz-Silva L."/>
        </authorList>
    </citation>
    <scope>NUCLEOTIDE SEQUENCE [LARGE SCALE GENOMIC DNA]</scope>
    <source>
        <strain evidence="3">36Y_RITHPW</strain>
    </source>
</reference>
<keyword evidence="3" id="KW-1185">Reference proteome</keyword>
<gene>
    <name evidence="2" type="ORF">CEX98_13160</name>
</gene>
<dbReference type="Proteomes" id="UP000228621">
    <property type="component" value="Unassembled WGS sequence"/>
</dbReference>
<dbReference type="EMBL" id="NKHF01000060">
    <property type="protein sequence ID" value="PCK31247.1"/>
    <property type="molecule type" value="Genomic_DNA"/>
</dbReference>
<comment type="caution">
    <text evidence="2">The sequence shown here is derived from an EMBL/GenBank/DDBJ whole genome shotgun (WGS) entry which is preliminary data.</text>
</comment>
<name>A0A2A5JPE2_PSEO7</name>
<dbReference type="AlphaFoldDB" id="A0A2A5JPE2"/>
<sequence length="123" mass="14220">MRSRYSAYCRSEAEYIFKTYAKAKQAENSIEDIAAFAAYARFIKLEVIDEVIEATSGIVEFKAHYIADNCHYVLHERSNFITEESLWRYLDGELYDTPIVKLGRNDLCPCNSNKKYKKCHGAS</sequence>
<dbReference type="Pfam" id="PF17775">
    <property type="entry name" value="YchJ_M-like"/>
    <property type="match status" value="1"/>
</dbReference>
<evidence type="ECO:0000313" key="2">
    <source>
        <dbReference type="EMBL" id="PCK31247.1"/>
    </source>
</evidence>
<organism evidence="2 3">
    <name type="scientific">Pseudoalteromonas piscicida</name>
    <dbReference type="NCBI Taxonomy" id="43662"/>
    <lineage>
        <taxon>Bacteria</taxon>
        <taxon>Pseudomonadati</taxon>
        <taxon>Pseudomonadota</taxon>
        <taxon>Gammaproteobacteria</taxon>
        <taxon>Alteromonadales</taxon>
        <taxon>Pseudoalteromonadaceae</taxon>
        <taxon>Pseudoalteromonas</taxon>
    </lineage>
</organism>